<accession>A0A948WRF8</accession>
<evidence type="ECO:0000256" key="2">
    <source>
        <dbReference type="ARBA" id="ARBA00022679"/>
    </source>
</evidence>
<evidence type="ECO:0000313" key="7">
    <source>
        <dbReference type="EMBL" id="MBU3806185.1"/>
    </source>
</evidence>
<dbReference type="Pfam" id="PF08543">
    <property type="entry name" value="Phos_pyr_kin"/>
    <property type="match status" value="1"/>
</dbReference>
<evidence type="ECO:0000256" key="4">
    <source>
        <dbReference type="ARBA" id="ARBA00022777"/>
    </source>
</evidence>
<evidence type="ECO:0000313" key="8">
    <source>
        <dbReference type="Proteomes" id="UP000713596"/>
    </source>
</evidence>
<evidence type="ECO:0000256" key="1">
    <source>
        <dbReference type="ARBA" id="ARBA00012104"/>
    </source>
</evidence>
<evidence type="ECO:0000256" key="3">
    <source>
        <dbReference type="ARBA" id="ARBA00022741"/>
    </source>
</evidence>
<reference evidence="7" key="1">
    <citation type="journal article" date="2021" name="PeerJ">
        <title>Extensive microbial diversity within the chicken gut microbiome revealed by metagenomics and culture.</title>
        <authorList>
            <person name="Gilroy R."/>
            <person name="Ravi A."/>
            <person name="Getino M."/>
            <person name="Pursley I."/>
            <person name="Horton D.L."/>
            <person name="Alikhan N.F."/>
            <person name="Baker D."/>
            <person name="Gharbi K."/>
            <person name="Hall N."/>
            <person name="Watson M."/>
            <person name="Adriaenssens E.M."/>
            <person name="Foster-Nyarko E."/>
            <person name="Jarju S."/>
            <person name="Secka A."/>
            <person name="Antonio M."/>
            <person name="Oren A."/>
            <person name="Chaudhuri R.R."/>
            <person name="La Ragione R."/>
            <person name="Hildebrand F."/>
            <person name="Pallen M.J."/>
        </authorList>
    </citation>
    <scope>NUCLEOTIDE SEQUENCE</scope>
    <source>
        <strain evidence="7">B5_2728</strain>
    </source>
</reference>
<keyword evidence="4 7" id="KW-0418">Kinase</keyword>
<dbReference type="PANTHER" id="PTHR10534:SF2">
    <property type="entry name" value="PYRIDOXAL KINASE"/>
    <property type="match status" value="1"/>
</dbReference>
<dbReference type="Proteomes" id="UP000713596">
    <property type="component" value="Unassembled WGS sequence"/>
</dbReference>
<dbReference type="GO" id="GO:0009443">
    <property type="term" value="P:pyridoxal 5'-phosphate salvage"/>
    <property type="evidence" value="ECO:0007669"/>
    <property type="project" value="InterPro"/>
</dbReference>
<dbReference type="PANTHER" id="PTHR10534">
    <property type="entry name" value="PYRIDOXAL KINASE"/>
    <property type="match status" value="1"/>
</dbReference>
<dbReference type="InterPro" id="IPR013749">
    <property type="entry name" value="PM/HMP-P_kinase-1"/>
</dbReference>
<dbReference type="InterPro" id="IPR029056">
    <property type="entry name" value="Ribokinase-like"/>
</dbReference>
<reference evidence="7" key="2">
    <citation type="submission" date="2021-04" db="EMBL/GenBank/DDBJ databases">
        <authorList>
            <person name="Gilroy R."/>
        </authorList>
    </citation>
    <scope>NUCLEOTIDE SEQUENCE</scope>
    <source>
        <strain evidence="7">B5_2728</strain>
    </source>
</reference>
<keyword evidence="2 7" id="KW-0808">Transferase</keyword>
<dbReference type="EMBL" id="JAHLFP010000036">
    <property type="protein sequence ID" value="MBU3806185.1"/>
    <property type="molecule type" value="Genomic_DNA"/>
</dbReference>
<dbReference type="Gene3D" id="3.40.1190.20">
    <property type="match status" value="1"/>
</dbReference>
<dbReference type="AlphaFoldDB" id="A0A948WRF8"/>
<name>A0A948WRF8_9FIRM</name>
<keyword evidence="5" id="KW-0067">ATP-binding</keyword>
<dbReference type="InterPro" id="IPR004625">
    <property type="entry name" value="PyrdxlKinase"/>
</dbReference>
<organism evidence="7 8">
    <name type="scientific">Candidatus Allofournierella pullistercoris</name>
    <dbReference type="NCBI Taxonomy" id="2838597"/>
    <lineage>
        <taxon>Bacteria</taxon>
        <taxon>Bacillati</taxon>
        <taxon>Bacillota</taxon>
        <taxon>Clostridia</taxon>
        <taxon>Eubacteriales</taxon>
        <taxon>Oscillospiraceae</taxon>
        <taxon>Allofournierella</taxon>
    </lineage>
</organism>
<dbReference type="EC" id="2.7.1.35" evidence="1"/>
<dbReference type="GO" id="GO:0005829">
    <property type="term" value="C:cytosol"/>
    <property type="evidence" value="ECO:0007669"/>
    <property type="project" value="TreeGrafter"/>
</dbReference>
<keyword evidence="3" id="KW-0547">Nucleotide-binding</keyword>
<proteinExistence type="predicted"/>
<dbReference type="GO" id="GO:0008478">
    <property type="term" value="F:pyridoxal kinase activity"/>
    <property type="evidence" value="ECO:0007669"/>
    <property type="project" value="UniProtKB-EC"/>
</dbReference>
<dbReference type="SUPFAM" id="SSF53613">
    <property type="entry name" value="Ribokinase-like"/>
    <property type="match status" value="1"/>
</dbReference>
<protein>
    <recommendedName>
        <fullName evidence="1">pyridoxal kinase</fullName>
        <ecNumber evidence="1">2.7.1.35</ecNumber>
    </recommendedName>
</protein>
<dbReference type="GO" id="GO:0005524">
    <property type="term" value="F:ATP binding"/>
    <property type="evidence" value="ECO:0007669"/>
    <property type="project" value="UniProtKB-KW"/>
</dbReference>
<sequence length="274" mass="29300">MKQSAPKTILCIHDLSGIGRCSLSMAIPVLAAMGHQPVALPTVVLSSHTGGLGEPARQTLSSYGISALEHYKELGMEFDCIYSGYLASSEDQALVERAFTLWPDALKVVDPVLADHGKFYKGMESQLEGMHNLCSKADLILPNLTEACLLLNRPYPEGNFTPEEAQALADELANAFGGAVLTGLPMEKHLACAGSYQRSRFVVKRLRIDRSYPGTGDLFASVLIGAMLRGNAVSAAADAAAGFVCEAIQNTDSSAQPALGVWFEPLLGRLCERN</sequence>
<evidence type="ECO:0000256" key="5">
    <source>
        <dbReference type="ARBA" id="ARBA00022840"/>
    </source>
</evidence>
<feature type="domain" description="Pyridoxamine kinase/Phosphomethylpyrimidine kinase" evidence="6">
    <location>
        <begin position="76"/>
        <end position="251"/>
    </location>
</feature>
<evidence type="ECO:0000259" key="6">
    <source>
        <dbReference type="Pfam" id="PF08543"/>
    </source>
</evidence>
<dbReference type="NCBIfam" id="NF005491">
    <property type="entry name" value="PRK07105.1"/>
    <property type="match status" value="1"/>
</dbReference>
<gene>
    <name evidence="7" type="ORF">H9882_04760</name>
</gene>
<comment type="caution">
    <text evidence="7">The sequence shown here is derived from an EMBL/GenBank/DDBJ whole genome shotgun (WGS) entry which is preliminary data.</text>
</comment>